<evidence type="ECO:0008006" key="3">
    <source>
        <dbReference type="Google" id="ProtNLM"/>
    </source>
</evidence>
<dbReference type="EMBL" id="MU007101">
    <property type="protein sequence ID" value="KAF2421129.1"/>
    <property type="molecule type" value="Genomic_DNA"/>
</dbReference>
<dbReference type="SUPFAM" id="SSF52540">
    <property type="entry name" value="P-loop containing nucleoside triphosphate hydrolases"/>
    <property type="match status" value="1"/>
</dbReference>
<dbReference type="Gene3D" id="3.40.50.300">
    <property type="entry name" value="P-loop containing nucleotide triphosphate hydrolases"/>
    <property type="match status" value="1"/>
</dbReference>
<organism evidence="1 2">
    <name type="scientific">Tothia fuscella</name>
    <dbReference type="NCBI Taxonomy" id="1048955"/>
    <lineage>
        <taxon>Eukaryota</taxon>
        <taxon>Fungi</taxon>
        <taxon>Dikarya</taxon>
        <taxon>Ascomycota</taxon>
        <taxon>Pezizomycotina</taxon>
        <taxon>Dothideomycetes</taxon>
        <taxon>Pleosporomycetidae</taxon>
        <taxon>Venturiales</taxon>
        <taxon>Cylindrosympodiaceae</taxon>
        <taxon>Tothia</taxon>
    </lineage>
</organism>
<comment type="caution">
    <text evidence="1">The sequence shown here is derived from an EMBL/GenBank/DDBJ whole genome shotgun (WGS) entry which is preliminary data.</text>
</comment>
<dbReference type="Proteomes" id="UP000800235">
    <property type="component" value="Unassembled WGS sequence"/>
</dbReference>
<name>A0A9P4NGT9_9PEZI</name>
<protein>
    <recommendedName>
        <fullName evidence="3">AAA+ ATPase domain-containing protein</fullName>
    </recommendedName>
</protein>
<evidence type="ECO:0000313" key="2">
    <source>
        <dbReference type="Proteomes" id="UP000800235"/>
    </source>
</evidence>
<dbReference type="OrthoDB" id="2316594at2759"/>
<proteinExistence type="predicted"/>
<accession>A0A9P4NGT9</accession>
<sequence length="507" mass="55846">MAHDTPASEFERYRNHILSNTAGSLSTTVNQPRYGDIKSAPLLSWKVKQTALLQHQDPYLQYALLGHISKPDEGDGDEINPVFINTDSPWSAFICGQQGSGKSYTLSCMLEGCLLPHQNLGKLPAPLSAIVFNYDSQSSARCEAAYLCSAGIKVTVLVSPSNEGKMRKLYDELPGAKENLTVRPLYLMPADLNTERMKRLMAFGSNDSQPPLYMQVIIKTLKAMALKHQGNDVFDYDEFRDLVAAENFTREQSGPLELRLDLLESFMEGHHDVSAPQARFSKAEKAQPKSRNAKIVKTGGPEILAGQCGELKIVDLTDPVVDSDSACVLFDICLAIFLEKTDVGKVIALDEAHNYISKGAASDNFTNNILKAVREQRHKNARIIVATQEPTISPKFLDLCSMTIVHRFNSPDWWKALRSHLRGASVEAGFSQQDLYEMFDAIGNLRTGESLLFSGSAVLDVHESQIMRLGKGHKHVQTRPRISADGGMDHTATRLADVTKGIAALGV</sequence>
<dbReference type="AlphaFoldDB" id="A0A9P4NGT9"/>
<keyword evidence="2" id="KW-1185">Reference proteome</keyword>
<reference evidence="1" key="1">
    <citation type="journal article" date="2020" name="Stud. Mycol.">
        <title>101 Dothideomycetes genomes: a test case for predicting lifestyles and emergence of pathogens.</title>
        <authorList>
            <person name="Haridas S."/>
            <person name="Albert R."/>
            <person name="Binder M."/>
            <person name="Bloem J."/>
            <person name="Labutti K."/>
            <person name="Salamov A."/>
            <person name="Andreopoulos B."/>
            <person name="Baker S."/>
            <person name="Barry K."/>
            <person name="Bills G."/>
            <person name="Bluhm B."/>
            <person name="Cannon C."/>
            <person name="Castanera R."/>
            <person name="Culley D."/>
            <person name="Daum C."/>
            <person name="Ezra D."/>
            <person name="Gonzalez J."/>
            <person name="Henrissat B."/>
            <person name="Kuo A."/>
            <person name="Liang C."/>
            <person name="Lipzen A."/>
            <person name="Lutzoni F."/>
            <person name="Magnuson J."/>
            <person name="Mondo S."/>
            <person name="Nolan M."/>
            <person name="Ohm R."/>
            <person name="Pangilinan J."/>
            <person name="Park H.-J."/>
            <person name="Ramirez L."/>
            <person name="Alfaro M."/>
            <person name="Sun H."/>
            <person name="Tritt A."/>
            <person name="Yoshinaga Y."/>
            <person name="Zwiers L.-H."/>
            <person name="Turgeon B."/>
            <person name="Goodwin S."/>
            <person name="Spatafora J."/>
            <person name="Crous P."/>
            <person name="Grigoriev I."/>
        </authorList>
    </citation>
    <scope>NUCLEOTIDE SEQUENCE</scope>
    <source>
        <strain evidence="1">CBS 130266</strain>
    </source>
</reference>
<gene>
    <name evidence="1" type="ORF">EJ08DRAFT_597742</name>
</gene>
<evidence type="ECO:0000313" key="1">
    <source>
        <dbReference type="EMBL" id="KAF2421129.1"/>
    </source>
</evidence>
<dbReference type="InterPro" id="IPR027417">
    <property type="entry name" value="P-loop_NTPase"/>
</dbReference>